<sequence>MATTTTNLSAQLARNLKGPSLTIWLCALTVWAFILWASFAWLDEIVRADGEIISSSRPQIIQNLEGGILSELLVKEGDEVLRGDVLARLYGTQFRSSVDDLRDQITALEVRRLRLEAELQGASVVEVPPEVAARSPALVASEQALLAARQSDYLKRREGTKRVLEQAASERKLMEDLLDKKVVALIEVTRARRSHADAQKAYDEIITQTELVRAEEYSETLKELATLQQNLKASQDQLNRTVLMSPMHGVVNKLSVTTIGGVVRPGEEIMQIIPVDEELFVEAKVRPQDIANIRPGQEATIKLTAYDYTIYGTLKGRVHVISADTFKDERRPESEPHYKVTVGVDMSSMTDWQVSMEIRPGMQAQAELHTGEKTVLQYLLKPLYKSREAFREP</sequence>
<evidence type="ECO:0000256" key="8">
    <source>
        <dbReference type="ARBA" id="ARBA00023136"/>
    </source>
</evidence>
<keyword evidence="7 9" id="KW-1133">Transmembrane helix</keyword>
<dbReference type="Gene3D" id="2.40.30.170">
    <property type="match status" value="1"/>
</dbReference>
<feature type="domain" description="AprE-like beta-barrel" evidence="11">
    <location>
        <begin position="279"/>
        <end position="371"/>
    </location>
</feature>
<dbReference type="InterPro" id="IPR010129">
    <property type="entry name" value="T1SS_HlyD"/>
</dbReference>
<dbReference type="InterPro" id="IPR006144">
    <property type="entry name" value="Secretion_HlyD_CS"/>
</dbReference>
<proteinExistence type="inferred from homology"/>
<evidence type="ECO:0000259" key="11">
    <source>
        <dbReference type="Pfam" id="PF26002"/>
    </source>
</evidence>
<dbReference type="PRINTS" id="PR01490">
    <property type="entry name" value="RTXTOXIND"/>
</dbReference>
<keyword evidence="8 9" id="KW-0472">Membrane</keyword>
<dbReference type="GO" id="GO:0005886">
    <property type="term" value="C:plasma membrane"/>
    <property type="evidence" value="ECO:0007669"/>
    <property type="project" value="UniProtKB-SubCell"/>
</dbReference>
<feature type="transmembrane region" description="Helical" evidence="9">
    <location>
        <begin position="21"/>
        <end position="42"/>
    </location>
</feature>
<dbReference type="InterPro" id="IPR058982">
    <property type="entry name" value="Beta-barrel_AprE"/>
</dbReference>
<evidence type="ECO:0000259" key="10">
    <source>
        <dbReference type="Pfam" id="PF25994"/>
    </source>
</evidence>
<evidence type="ECO:0000256" key="2">
    <source>
        <dbReference type="ARBA" id="ARBA00009477"/>
    </source>
</evidence>
<evidence type="ECO:0000256" key="5">
    <source>
        <dbReference type="ARBA" id="ARBA00022519"/>
    </source>
</evidence>
<dbReference type="InterPro" id="IPR050739">
    <property type="entry name" value="MFP"/>
</dbReference>
<organism evidence="12 13">
    <name type="scientific">Antarctobacter heliothermus</name>
    <dbReference type="NCBI Taxonomy" id="74033"/>
    <lineage>
        <taxon>Bacteria</taxon>
        <taxon>Pseudomonadati</taxon>
        <taxon>Pseudomonadota</taxon>
        <taxon>Alphaproteobacteria</taxon>
        <taxon>Rhodobacterales</taxon>
        <taxon>Roseobacteraceae</taxon>
        <taxon>Antarctobacter</taxon>
    </lineage>
</organism>
<keyword evidence="3 9" id="KW-0813">Transport</keyword>
<dbReference type="PANTHER" id="PTHR30386">
    <property type="entry name" value="MEMBRANE FUSION SUBUNIT OF EMRAB-TOLC MULTIDRUG EFFLUX PUMP"/>
    <property type="match status" value="1"/>
</dbReference>
<evidence type="ECO:0000256" key="1">
    <source>
        <dbReference type="ARBA" id="ARBA00004377"/>
    </source>
</evidence>
<dbReference type="GO" id="GO:0009306">
    <property type="term" value="P:protein secretion"/>
    <property type="evidence" value="ECO:0007669"/>
    <property type="project" value="InterPro"/>
</dbReference>
<evidence type="ECO:0000256" key="4">
    <source>
        <dbReference type="ARBA" id="ARBA00022475"/>
    </source>
</evidence>
<keyword evidence="6 9" id="KW-0812">Transmembrane</keyword>
<dbReference type="NCBIfam" id="TIGR01843">
    <property type="entry name" value="type_I_hlyD"/>
    <property type="match status" value="1"/>
</dbReference>
<evidence type="ECO:0000256" key="3">
    <source>
        <dbReference type="ARBA" id="ARBA00022448"/>
    </source>
</evidence>
<reference evidence="12 13" key="1">
    <citation type="submission" date="2017-06" db="EMBL/GenBank/DDBJ databases">
        <authorList>
            <person name="Kim H.J."/>
            <person name="Triplett B.A."/>
        </authorList>
    </citation>
    <scope>NUCLEOTIDE SEQUENCE [LARGE SCALE GENOMIC DNA]</scope>
    <source>
        <strain evidence="12 13">DSM 11445</strain>
    </source>
</reference>
<evidence type="ECO:0000313" key="13">
    <source>
        <dbReference type="Proteomes" id="UP000198440"/>
    </source>
</evidence>
<keyword evidence="4 9" id="KW-1003">Cell membrane</keyword>
<feature type="domain" description="AprE-like long alpha-helical hairpin" evidence="10">
    <location>
        <begin position="95"/>
        <end position="176"/>
    </location>
</feature>
<evidence type="ECO:0000313" key="12">
    <source>
        <dbReference type="EMBL" id="SNS12871.1"/>
    </source>
</evidence>
<evidence type="ECO:0000256" key="6">
    <source>
        <dbReference type="ARBA" id="ARBA00022692"/>
    </source>
</evidence>
<keyword evidence="5 9" id="KW-0997">Cell inner membrane</keyword>
<protein>
    <recommendedName>
        <fullName evidence="9">Membrane fusion protein (MFP) family protein</fullName>
    </recommendedName>
</protein>
<evidence type="ECO:0000256" key="7">
    <source>
        <dbReference type="ARBA" id="ARBA00022989"/>
    </source>
</evidence>
<dbReference type="PROSITE" id="PS00543">
    <property type="entry name" value="HLYD_FAMILY"/>
    <property type="match status" value="1"/>
</dbReference>
<comment type="subcellular location">
    <subcellularLocation>
        <location evidence="1 9">Cell inner membrane</location>
        <topology evidence="1 9">Single-pass membrane protein</topology>
    </subcellularLocation>
</comment>
<dbReference type="EMBL" id="FZON01000005">
    <property type="protein sequence ID" value="SNS12871.1"/>
    <property type="molecule type" value="Genomic_DNA"/>
</dbReference>
<dbReference type="Proteomes" id="UP000198440">
    <property type="component" value="Unassembled WGS sequence"/>
</dbReference>
<evidence type="ECO:0000256" key="9">
    <source>
        <dbReference type="RuleBase" id="RU365093"/>
    </source>
</evidence>
<dbReference type="InterPro" id="IPR058781">
    <property type="entry name" value="HH_AprE-like"/>
</dbReference>
<dbReference type="PANTHER" id="PTHR30386:SF26">
    <property type="entry name" value="TRANSPORT PROTEIN COMB"/>
    <property type="match status" value="1"/>
</dbReference>
<dbReference type="Pfam" id="PF26002">
    <property type="entry name" value="Beta-barrel_AprE"/>
    <property type="match status" value="1"/>
</dbReference>
<dbReference type="AlphaFoldDB" id="A0A239BZM0"/>
<dbReference type="Pfam" id="PF25994">
    <property type="entry name" value="HH_AprE"/>
    <property type="match status" value="1"/>
</dbReference>
<comment type="similarity">
    <text evidence="2 9">Belongs to the membrane fusion protein (MFP) (TC 8.A.1) family.</text>
</comment>
<gene>
    <name evidence="12" type="ORF">SAMN04488078_100514</name>
</gene>
<name>A0A239BZM0_9RHOB</name>
<dbReference type="SUPFAM" id="SSF111369">
    <property type="entry name" value="HlyD-like secretion proteins"/>
    <property type="match status" value="1"/>
</dbReference>
<accession>A0A239BZM0</accession>